<gene>
    <name evidence="2" type="ORF">C3729_09615</name>
</gene>
<evidence type="ECO:0000313" key="2">
    <source>
        <dbReference type="EMBL" id="PPZ91260.1"/>
    </source>
</evidence>
<feature type="transmembrane region" description="Helical" evidence="1">
    <location>
        <begin position="12"/>
        <end position="38"/>
    </location>
</feature>
<name>A0A2S7I3V4_9FLAO</name>
<proteinExistence type="predicted"/>
<sequence>MSKRFILKNIFYHPIFIFFIWPILFFPLILITGYDIFYNNHFNKNIRRNLFTLSFGTLFYLAVGIGLFFLSSKK</sequence>
<reference evidence="2 3" key="1">
    <citation type="submission" date="2018-02" db="EMBL/GenBank/DDBJ databases">
        <title>Draft genome sequence of bacterial isolates from marine environment.</title>
        <authorList>
            <person name="Singh S.K."/>
            <person name="Hill R."/>
            <person name="Major S."/>
            <person name="Cai H."/>
            <person name="Li Y."/>
        </authorList>
    </citation>
    <scope>NUCLEOTIDE SEQUENCE [LARGE SCALE GENOMIC DNA]</scope>
    <source>
        <strain evidence="2 3">IMET F</strain>
    </source>
</reference>
<evidence type="ECO:0000256" key="1">
    <source>
        <dbReference type="SAM" id="Phobius"/>
    </source>
</evidence>
<protein>
    <submittedName>
        <fullName evidence="2">Uncharacterized protein</fullName>
    </submittedName>
</protein>
<dbReference type="EMBL" id="PTPZ01000005">
    <property type="protein sequence ID" value="PPZ91260.1"/>
    <property type="molecule type" value="Genomic_DNA"/>
</dbReference>
<evidence type="ECO:0000313" key="3">
    <source>
        <dbReference type="Proteomes" id="UP000238565"/>
    </source>
</evidence>
<organism evidence="2 3">
    <name type="scientific">Cloacibacterium normanense</name>
    <dbReference type="NCBI Taxonomy" id="237258"/>
    <lineage>
        <taxon>Bacteria</taxon>
        <taxon>Pseudomonadati</taxon>
        <taxon>Bacteroidota</taxon>
        <taxon>Flavobacteriia</taxon>
        <taxon>Flavobacteriales</taxon>
        <taxon>Weeksellaceae</taxon>
    </lineage>
</organism>
<feature type="transmembrane region" description="Helical" evidence="1">
    <location>
        <begin position="50"/>
        <end position="70"/>
    </location>
</feature>
<keyword evidence="1" id="KW-0812">Transmembrane</keyword>
<comment type="caution">
    <text evidence="2">The sequence shown here is derived from an EMBL/GenBank/DDBJ whole genome shotgun (WGS) entry which is preliminary data.</text>
</comment>
<keyword evidence="1" id="KW-0472">Membrane</keyword>
<keyword evidence="1" id="KW-1133">Transmembrane helix</keyword>
<accession>A0A2S7I3V4</accession>
<dbReference type="Proteomes" id="UP000238565">
    <property type="component" value="Unassembled WGS sequence"/>
</dbReference>
<dbReference type="AlphaFoldDB" id="A0A2S7I3V4"/>